<evidence type="ECO:0000256" key="1">
    <source>
        <dbReference type="ARBA" id="ARBA00022527"/>
    </source>
</evidence>
<evidence type="ECO:0000256" key="3">
    <source>
        <dbReference type="ARBA" id="ARBA00022741"/>
    </source>
</evidence>
<dbReference type="SUPFAM" id="SSF56112">
    <property type="entry name" value="Protein kinase-like (PK-like)"/>
    <property type="match status" value="1"/>
</dbReference>
<proteinExistence type="predicted"/>
<feature type="binding site" evidence="6">
    <location>
        <position position="99"/>
    </location>
    <ligand>
        <name>ATP</name>
        <dbReference type="ChEBI" id="CHEBI:30616"/>
    </ligand>
</feature>
<evidence type="ECO:0000256" key="5">
    <source>
        <dbReference type="ARBA" id="ARBA00022840"/>
    </source>
</evidence>
<comment type="caution">
    <text evidence="8">The sequence shown here is derived from an EMBL/GenBank/DDBJ whole genome shotgun (WGS) entry which is preliminary data.</text>
</comment>
<dbReference type="InterPro" id="IPR011009">
    <property type="entry name" value="Kinase-like_dom_sf"/>
</dbReference>
<protein>
    <recommendedName>
        <fullName evidence="7">Protein kinase domain-containing protein</fullName>
    </recommendedName>
</protein>
<accession>A0ABR2JNN4</accession>
<keyword evidence="5 6" id="KW-0067">ATP-binding</keyword>
<evidence type="ECO:0000313" key="8">
    <source>
        <dbReference type="EMBL" id="KAK8880414.1"/>
    </source>
</evidence>
<keyword evidence="3 6" id="KW-0547">Nucleotide-binding</keyword>
<evidence type="ECO:0000256" key="6">
    <source>
        <dbReference type="PROSITE-ProRule" id="PRU10141"/>
    </source>
</evidence>
<organism evidence="8 9">
    <name type="scientific">Tritrichomonas musculus</name>
    <dbReference type="NCBI Taxonomy" id="1915356"/>
    <lineage>
        <taxon>Eukaryota</taxon>
        <taxon>Metamonada</taxon>
        <taxon>Parabasalia</taxon>
        <taxon>Tritrichomonadida</taxon>
        <taxon>Tritrichomonadidae</taxon>
        <taxon>Tritrichomonas</taxon>
    </lineage>
</organism>
<evidence type="ECO:0000313" key="9">
    <source>
        <dbReference type="Proteomes" id="UP001470230"/>
    </source>
</evidence>
<keyword evidence="1" id="KW-0723">Serine/threonine-protein kinase</keyword>
<feature type="domain" description="Protein kinase" evidence="7">
    <location>
        <begin position="73"/>
        <end position="254"/>
    </location>
</feature>
<dbReference type="Gene3D" id="1.10.510.10">
    <property type="entry name" value="Transferase(Phosphotransferase) domain 1"/>
    <property type="match status" value="1"/>
</dbReference>
<keyword evidence="4" id="KW-0418">Kinase</keyword>
<dbReference type="EMBL" id="JAPFFF010000010">
    <property type="protein sequence ID" value="KAK8880414.1"/>
    <property type="molecule type" value="Genomic_DNA"/>
</dbReference>
<gene>
    <name evidence="8" type="ORF">M9Y10_003086</name>
</gene>
<dbReference type="PANTHER" id="PTHR24345">
    <property type="entry name" value="SERINE/THREONINE-PROTEIN KINASE PLK"/>
    <property type="match status" value="1"/>
</dbReference>
<dbReference type="InterPro" id="IPR017441">
    <property type="entry name" value="Protein_kinase_ATP_BS"/>
</dbReference>
<name>A0ABR2JNN4_9EUKA</name>
<dbReference type="Pfam" id="PF00069">
    <property type="entry name" value="Pkinase"/>
    <property type="match status" value="1"/>
</dbReference>
<sequence>MINEISGTYKHFLAISEDCQVFGLPSGIEEVNEFTLVESLSKYHLRETQEKGNNESEGKSGLEIIDTKTLDKLKRIKSLGRGATSEVFEVSREERLVLKVYCPEVICSENNDDDDEGKFVFNIENARRFLFEYEGIAKLDHANIVKAFGISFGGSTHPPVILLEYCVSNLKKKIKKLTDSERVCAIADLSQAMKEVHSVGIIHRDLKLESILVDEHNKIKVSDFGLYTLMKVGRDTEVHGTRTFTRANRLRRKS</sequence>
<reference evidence="8 9" key="1">
    <citation type="submission" date="2024-04" db="EMBL/GenBank/DDBJ databases">
        <title>Tritrichomonas musculus Genome.</title>
        <authorList>
            <person name="Alves-Ferreira E."/>
            <person name="Grigg M."/>
            <person name="Lorenzi H."/>
            <person name="Galac M."/>
        </authorList>
    </citation>
    <scope>NUCLEOTIDE SEQUENCE [LARGE SCALE GENOMIC DNA]</scope>
    <source>
        <strain evidence="8 9">EAF2021</strain>
    </source>
</reference>
<keyword evidence="9" id="KW-1185">Reference proteome</keyword>
<keyword evidence="2" id="KW-0808">Transferase</keyword>
<evidence type="ECO:0000259" key="7">
    <source>
        <dbReference type="PROSITE" id="PS50011"/>
    </source>
</evidence>
<dbReference type="PROSITE" id="PS00107">
    <property type="entry name" value="PROTEIN_KINASE_ATP"/>
    <property type="match status" value="1"/>
</dbReference>
<evidence type="ECO:0000256" key="4">
    <source>
        <dbReference type="ARBA" id="ARBA00022777"/>
    </source>
</evidence>
<dbReference type="Proteomes" id="UP001470230">
    <property type="component" value="Unassembled WGS sequence"/>
</dbReference>
<dbReference type="PROSITE" id="PS50011">
    <property type="entry name" value="PROTEIN_KINASE_DOM"/>
    <property type="match status" value="1"/>
</dbReference>
<dbReference type="InterPro" id="IPR000719">
    <property type="entry name" value="Prot_kinase_dom"/>
</dbReference>
<evidence type="ECO:0000256" key="2">
    <source>
        <dbReference type="ARBA" id="ARBA00022679"/>
    </source>
</evidence>
<dbReference type="PANTHER" id="PTHR24345:SF0">
    <property type="entry name" value="CELL CYCLE SERINE_THREONINE-PROTEIN KINASE CDC5_MSD2"/>
    <property type="match status" value="1"/>
</dbReference>